<organism evidence="2 3">
    <name type="scientific">Acidiphilium rubrum</name>
    <dbReference type="NCBI Taxonomy" id="526"/>
    <lineage>
        <taxon>Bacteria</taxon>
        <taxon>Pseudomonadati</taxon>
        <taxon>Pseudomonadota</taxon>
        <taxon>Alphaproteobacteria</taxon>
        <taxon>Acetobacterales</taxon>
        <taxon>Acidocellaceae</taxon>
        <taxon>Acidiphilium</taxon>
    </lineage>
</organism>
<feature type="signal peptide" evidence="1">
    <location>
        <begin position="1"/>
        <end position="24"/>
    </location>
</feature>
<dbReference type="OrthoDB" id="7817412at2"/>
<dbReference type="EMBL" id="FTNE01000008">
    <property type="protein sequence ID" value="SIQ71646.1"/>
    <property type="molecule type" value="Genomic_DNA"/>
</dbReference>
<dbReference type="SUPFAM" id="SSF48452">
    <property type="entry name" value="TPR-like"/>
    <property type="match status" value="1"/>
</dbReference>
<dbReference type="Proteomes" id="UP000186308">
    <property type="component" value="Unassembled WGS sequence"/>
</dbReference>
<dbReference type="AlphaFoldDB" id="A0A8G2CK96"/>
<gene>
    <name evidence="2" type="ORF">SAMN05421828_10886</name>
</gene>
<keyword evidence="1" id="KW-0732">Signal</keyword>
<dbReference type="PROSITE" id="PS51257">
    <property type="entry name" value="PROKAR_LIPOPROTEIN"/>
    <property type="match status" value="1"/>
</dbReference>
<evidence type="ECO:0000256" key="1">
    <source>
        <dbReference type="SAM" id="SignalP"/>
    </source>
</evidence>
<dbReference type="Gene3D" id="1.25.40.10">
    <property type="entry name" value="Tetratricopeptide repeat domain"/>
    <property type="match status" value="1"/>
</dbReference>
<proteinExistence type="predicted"/>
<dbReference type="RefSeq" id="WP_029310636.1">
    <property type="nucleotide sequence ID" value="NZ_FTNE01000008.1"/>
</dbReference>
<feature type="chain" id="PRO_5034239726" evidence="1">
    <location>
        <begin position="25"/>
        <end position="259"/>
    </location>
</feature>
<accession>A0A8G2CK96</accession>
<dbReference type="InterPro" id="IPR011990">
    <property type="entry name" value="TPR-like_helical_dom_sf"/>
</dbReference>
<protein>
    <submittedName>
        <fullName evidence="2">Flp pilus assembly protein TadD, contains TPR repeats</fullName>
    </submittedName>
</protein>
<evidence type="ECO:0000313" key="2">
    <source>
        <dbReference type="EMBL" id="SIQ71646.1"/>
    </source>
</evidence>
<keyword evidence="3" id="KW-1185">Reference proteome</keyword>
<comment type="caution">
    <text evidence="2">The sequence shown here is derived from an EMBL/GenBank/DDBJ whole genome shotgun (WGS) entry which is preliminary data.</text>
</comment>
<evidence type="ECO:0000313" key="3">
    <source>
        <dbReference type="Proteomes" id="UP000186308"/>
    </source>
</evidence>
<dbReference type="Pfam" id="PF14559">
    <property type="entry name" value="TPR_19"/>
    <property type="match status" value="2"/>
</dbReference>
<reference evidence="2 3" key="1">
    <citation type="submission" date="2017-01" db="EMBL/GenBank/DDBJ databases">
        <authorList>
            <person name="Varghese N."/>
            <person name="Submissions S."/>
        </authorList>
    </citation>
    <scope>NUCLEOTIDE SEQUENCE [LARGE SCALE GENOMIC DNA]</scope>
    <source>
        <strain evidence="2 3">ATCC 35905</strain>
    </source>
</reference>
<name>A0A8G2CK96_ACIRU</name>
<sequence length="259" mass="27752">MNHRRTIRGAFCALVLLGLVGCAAAPHDRASLTMARRLQIAQDAESAGNLGEALVVYAKAASDHPANPDLQLRYARALLRNGSIMRARDTISRALTHHPANRRLAREQGVIDIQAGDRALGVAVFDNLLADNASDWKTMVDKAVAFDLAKDHAGAQRLYCQALAIAPNAPGIATDYALSLMLQGNVAAARAVLDPYFVRYNVPTATRSDLAVIYDATGDVARARELVTASEARRAVNRLANALPHQMNSTPPCAPALRS</sequence>